<evidence type="ECO:0000313" key="1">
    <source>
        <dbReference type="EMBL" id="MDZ5034001.1"/>
    </source>
</evidence>
<protein>
    <submittedName>
        <fullName evidence="1">Uncharacterized protein</fullName>
    </submittedName>
</protein>
<accession>A0AAW9IUU5</accession>
<dbReference type="EMBL" id="WNVG01000138">
    <property type="protein sequence ID" value="MDZ5034001.1"/>
    <property type="molecule type" value="Genomic_DNA"/>
</dbReference>
<name>A0AAW9IUU5_CLOPF</name>
<proteinExistence type="predicted"/>
<gene>
    <name evidence="1" type="ORF">GNF81_14740</name>
</gene>
<reference evidence="1" key="1">
    <citation type="submission" date="2019-11" db="EMBL/GenBank/DDBJ databases">
        <title>Characterization of Clostridium perfringens isolates from swine manure treated agricultural soils.</title>
        <authorList>
            <person name="Wushke S.T."/>
        </authorList>
    </citation>
    <scope>NUCLEOTIDE SEQUENCE</scope>
    <source>
        <strain evidence="1">X15</strain>
    </source>
</reference>
<evidence type="ECO:0000313" key="2">
    <source>
        <dbReference type="Proteomes" id="UP001289066"/>
    </source>
</evidence>
<comment type="caution">
    <text evidence="1">The sequence shown here is derived from an EMBL/GenBank/DDBJ whole genome shotgun (WGS) entry which is preliminary data.</text>
</comment>
<dbReference type="AlphaFoldDB" id="A0AAW9IUU5"/>
<dbReference type="Proteomes" id="UP001289066">
    <property type="component" value="Unassembled WGS sequence"/>
</dbReference>
<sequence>MLKGAFTAVEIPKKITINPKNSKIRKYMCLDCGYINLYAEEFEKFK</sequence>
<organism evidence="1 2">
    <name type="scientific">Clostridium perfringens</name>
    <dbReference type="NCBI Taxonomy" id="1502"/>
    <lineage>
        <taxon>Bacteria</taxon>
        <taxon>Bacillati</taxon>
        <taxon>Bacillota</taxon>
        <taxon>Clostridia</taxon>
        <taxon>Eubacteriales</taxon>
        <taxon>Clostridiaceae</taxon>
        <taxon>Clostridium</taxon>
    </lineage>
</organism>